<evidence type="ECO:0000313" key="10">
    <source>
        <dbReference type="EMBL" id="MBC8333832.1"/>
    </source>
</evidence>
<dbReference type="AlphaFoldDB" id="A0A8J6NGR5"/>
<protein>
    <submittedName>
        <fullName evidence="10">YeeE/YedE family protein</fullName>
    </submittedName>
</protein>
<name>A0A8J6NGR5_9CHLR</name>
<gene>
    <name evidence="10" type="ORF">H8E29_01065</name>
</gene>
<keyword evidence="6 9" id="KW-1133">Transmembrane helix</keyword>
<dbReference type="PANTHER" id="PTHR30574">
    <property type="entry name" value="INNER MEMBRANE PROTEIN YEDE"/>
    <property type="match status" value="1"/>
</dbReference>
<evidence type="ECO:0000256" key="3">
    <source>
        <dbReference type="ARBA" id="ARBA00022475"/>
    </source>
</evidence>
<evidence type="ECO:0000256" key="7">
    <source>
        <dbReference type="ARBA" id="ARBA00023136"/>
    </source>
</evidence>
<proteinExistence type="inferred from homology"/>
<evidence type="ECO:0000256" key="1">
    <source>
        <dbReference type="ARBA" id="ARBA00004429"/>
    </source>
</evidence>
<feature type="transmembrane region" description="Helical" evidence="9">
    <location>
        <begin position="166"/>
        <end position="183"/>
    </location>
</feature>
<feature type="transmembrane region" description="Helical" evidence="9">
    <location>
        <begin position="129"/>
        <end position="146"/>
    </location>
</feature>
<evidence type="ECO:0000256" key="9">
    <source>
        <dbReference type="SAM" id="Phobius"/>
    </source>
</evidence>
<dbReference type="EMBL" id="JACNJN010000027">
    <property type="protein sequence ID" value="MBC8333832.1"/>
    <property type="molecule type" value="Genomic_DNA"/>
</dbReference>
<keyword evidence="4" id="KW-0997">Cell inner membrane</keyword>
<evidence type="ECO:0000256" key="6">
    <source>
        <dbReference type="ARBA" id="ARBA00022989"/>
    </source>
</evidence>
<feature type="transmembrane region" description="Helical" evidence="9">
    <location>
        <begin position="91"/>
        <end position="109"/>
    </location>
</feature>
<keyword evidence="3" id="KW-1003">Cell membrane</keyword>
<keyword evidence="5 9" id="KW-0812">Transmembrane</keyword>
<comment type="similarity">
    <text evidence="8">Belongs to the TsuA/YedE (TC 9.B.102) family.</text>
</comment>
<sequence length="188" mass="20258">MTTATPEVKVPFYKKLFMRESKNYWNSYVGGVLLGMVLFASFFLTGNGLGASGGLSRIAAFIEDMIAPDHVNQVPYLISMAGGQLNPLDNWIVLVTLGVIIGGFISGVINGRAKFETNKGPNISNRTRWIFAFLGGIFFTYGARLARGCTSGQALSGGASLSAGSWVVMFAIFGGAYALAYFVRKLWN</sequence>
<dbReference type="Proteomes" id="UP000614469">
    <property type="component" value="Unassembled WGS sequence"/>
</dbReference>
<keyword evidence="7 9" id="KW-0472">Membrane</keyword>
<dbReference type="PANTHER" id="PTHR30574:SF1">
    <property type="entry name" value="SULPHUR TRANSPORT DOMAIN-CONTAINING PROTEIN"/>
    <property type="match status" value="1"/>
</dbReference>
<dbReference type="InterPro" id="IPR007272">
    <property type="entry name" value="Sulf_transp_TsuA/YedE"/>
</dbReference>
<comment type="caution">
    <text evidence="10">The sequence shown here is derived from an EMBL/GenBank/DDBJ whole genome shotgun (WGS) entry which is preliminary data.</text>
</comment>
<accession>A0A8J6NGR5</accession>
<evidence type="ECO:0000313" key="11">
    <source>
        <dbReference type="Proteomes" id="UP000614469"/>
    </source>
</evidence>
<dbReference type="Pfam" id="PF04143">
    <property type="entry name" value="Sulf_transp"/>
    <property type="match status" value="1"/>
</dbReference>
<evidence type="ECO:0000256" key="2">
    <source>
        <dbReference type="ARBA" id="ARBA00022448"/>
    </source>
</evidence>
<evidence type="ECO:0000256" key="4">
    <source>
        <dbReference type="ARBA" id="ARBA00022519"/>
    </source>
</evidence>
<dbReference type="GO" id="GO:0005886">
    <property type="term" value="C:plasma membrane"/>
    <property type="evidence" value="ECO:0007669"/>
    <property type="project" value="UniProtKB-SubCell"/>
</dbReference>
<comment type="subcellular location">
    <subcellularLocation>
        <location evidence="1">Cell inner membrane</location>
        <topology evidence="1">Multi-pass membrane protein</topology>
    </subcellularLocation>
</comment>
<evidence type="ECO:0000256" key="5">
    <source>
        <dbReference type="ARBA" id="ARBA00022692"/>
    </source>
</evidence>
<evidence type="ECO:0000256" key="8">
    <source>
        <dbReference type="ARBA" id="ARBA00035655"/>
    </source>
</evidence>
<keyword evidence="2" id="KW-0813">Transport</keyword>
<reference evidence="10 11" key="1">
    <citation type="submission" date="2020-08" db="EMBL/GenBank/DDBJ databases">
        <title>Bridging the membrane lipid divide: bacteria of the FCB group superphylum have the potential to synthesize archaeal ether lipids.</title>
        <authorList>
            <person name="Villanueva L."/>
            <person name="Von Meijenfeldt F.A.B."/>
            <person name="Westbye A.B."/>
            <person name="Yadav S."/>
            <person name="Hopmans E.C."/>
            <person name="Dutilh B.E."/>
            <person name="Sinninghe Damste J.S."/>
        </authorList>
    </citation>
    <scope>NUCLEOTIDE SEQUENCE [LARGE SCALE GENOMIC DNA]</scope>
    <source>
        <strain evidence="10">NIOZ-UU36</strain>
    </source>
</reference>
<organism evidence="10 11">
    <name type="scientific">Candidatus Desulfolinea nitratireducens</name>
    <dbReference type="NCBI Taxonomy" id="2841698"/>
    <lineage>
        <taxon>Bacteria</taxon>
        <taxon>Bacillati</taxon>
        <taxon>Chloroflexota</taxon>
        <taxon>Anaerolineae</taxon>
        <taxon>Anaerolineales</taxon>
        <taxon>Anaerolineales incertae sedis</taxon>
        <taxon>Candidatus Desulfolinea</taxon>
    </lineage>
</organism>
<feature type="transmembrane region" description="Helical" evidence="9">
    <location>
        <begin position="24"/>
        <end position="44"/>
    </location>
</feature>